<keyword evidence="6" id="KW-0560">Oxidoreductase</keyword>
<comment type="cofactor">
    <cofactor evidence="1">
        <name>FAD</name>
        <dbReference type="ChEBI" id="CHEBI:57692"/>
    </cofactor>
</comment>
<dbReference type="Gene3D" id="3.50.50.60">
    <property type="entry name" value="FAD/NAD(P)-binding domain"/>
    <property type="match status" value="1"/>
</dbReference>
<sequence length="314" mass="34841">MDESKFRSKLAVDASRGGIGALSGLSDGNISSSTFRCHRGRLEALLREGLDIVWEHPIKGIDASSQKITIGIQNGDSVDTKIIVGTDGVHSQVRKSLAQGIQPKVLPYVVFHGTRRMALDDYEKGLAPQMKGFAIVQSRHDDSMLEIAVNDYCETEVHVGYTYSRLARQNDPLHKPERPMSGSTDIPEDFYVELEGLRALKEPFAQVFDASQVRQDRILHWLMRSTSATEEDIRDLTDQGILLLGDAVHAMPILGGEGANMAIKDGVDLAEHLAEHGLSRINDFYDGRNQMWKQAVEDSEKRLSDIHSPVKPLL</sequence>
<evidence type="ECO:0000256" key="7">
    <source>
        <dbReference type="ARBA" id="ARBA00023033"/>
    </source>
</evidence>
<gene>
    <name evidence="9" type="ORF">OEA41_000755</name>
</gene>
<dbReference type="PANTHER" id="PTHR47178:SF4">
    <property type="entry name" value="FAD-DEPENDENT MONOOXYGENASE APTC"/>
    <property type="match status" value="1"/>
</dbReference>
<dbReference type="Proteomes" id="UP001276659">
    <property type="component" value="Unassembled WGS sequence"/>
</dbReference>
<dbReference type="GO" id="GO:0071949">
    <property type="term" value="F:FAD binding"/>
    <property type="evidence" value="ECO:0007669"/>
    <property type="project" value="InterPro"/>
</dbReference>
<dbReference type="PANTHER" id="PTHR47178">
    <property type="entry name" value="MONOOXYGENASE, FAD-BINDING"/>
    <property type="match status" value="1"/>
</dbReference>
<name>A0AAE0DRJ0_9LECA</name>
<evidence type="ECO:0000259" key="8">
    <source>
        <dbReference type="Pfam" id="PF01494"/>
    </source>
</evidence>
<dbReference type="GO" id="GO:0004497">
    <property type="term" value="F:monooxygenase activity"/>
    <property type="evidence" value="ECO:0007669"/>
    <property type="project" value="UniProtKB-KW"/>
</dbReference>
<comment type="caution">
    <text evidence="9">The sequence shown here is derived from an EMBL/GenBank/DDBJ whole genome shotgun (WGS) entry which is preliminary data.</text>
</comment>
<evidence type="ECO:0000256" key="2">
    <source>
        <dbReference type="ARBA" id="ARBA00005179"/>
    </source>
</evidence>
<keyword evidence="5" id="KW-0274">FAD</keyword>
<protein>
    <recommendedName>
        <fullName evidence="8">FAD-binding domain-containing protein</fullName>
    </recommendedName>
</protein>
<comment type="similarity">
    <text evidence="3">Belongs to the paxM FAD-dependent monooxygenase family.</text>
</comment>
<keyword evidence="10" id="KW-1185">Reference proteome</keyword>
<evidence type="ECO:0000313" key="10">
    <source>
        <dbReference type="Proteomes" id="UP001276659"/>
    </source>
</evidence>
<evidence type="ECO:0000256" key="6">
    <source>
        <dbReference type="ARBA" id="ARBA00023002"/>
    </source>
</evidence>
<evidence type="ECO:0000256" key="3">
    <source>
        <dbReference type="ARBA" id="ARBA00007992"/>
    </source>
</evidence>
<accession>A0AAE0DRJ0</accession>
<dbReference type="InterPro" id="IPR002938">
    <property type="entry name" value="FAD-bd"/>
</dbReference>
<feature type="domain" description="FAD-binding" evidence="8">
    <location>
        <begin position="233"/>
        <end position="276"/>
    </location>
</feature>
<evidence type="ECO:0000313" key="9">
    <source>
        <dbReference type="EMBL" id="KAK3178618.1"/>
    </source>
</evidence>
<evidence type="ECO:0000256" key="1">
    <source>
        <dbReference type="ARBA" id="ARBA00001974"/>
    </source>
</evidence>
<dbReference type="Pfam" id="PF01494">
    <property type="entry name" value="FAD_binding_3"/>
    <property type="match status" value="1"/>
</dbReference>
<dbReference type="EMBL" id="JASNWA010000003">
    <property type="protein sequence ID" value="KAK3178618.1"/>
    <property type="molecule type" value="Genomic_DNA"/>
</dbReference>
<evidence type="ECO:0000256" key="4">
    <source>
        <dbReference type="ARBA" id="ARBA00022630"/>
    </source>
</evidence>
<organism evidence="9 10">
    <name type="scientific">Lepraria neglecta</name>
    <dbReference type="NCBI Taxonomy" id="209136"/>
    <lineage>
        <taxon>Eukaryota</taxon>
        <taxon>Fungi</taxon>
        <taxon>Dikarya</taxon>
        <taxon>Ascomycota</taxon>
        <taxon>Pezizomycotina</taxon>
        <taxon>Lecanoromycetes</taxon>
        <taxon>OSLEUM clade</taxon>
        <taxon>Lecanoromycetidae</taxon>
        <taxon>Lecanorales</taxon>
        <taxon>Lecanorineae</taxon>
        <taxon>Stereocaulaceae</taxon>
        <taxon>Lepraria</taxon>
    </lineage>
</organism>
<dbReference type="AlphaFoldDB" id="A0AAE0DRJ0"/>
<dbReference type="PRINTS" id="PR00420">
    <property type="entry name" value="RNGMNOXGNASE"/>
</dbReference>
<reference evidence="9" key="1">
    <citation type="submission" date="2022-11" db="EMBL/GenBank/DDBJ databases">
        <title>Chromosomal genome sequence assembly and mating type (MAT) locus characterization of the leprose asexual lichenized fungus Lepraria neglecta (Nyl.) Erichsen.</title>
        <authorList>
            <person name="Allen J.L."/>
            <person name="Pfeffer B."/>
        </authorList>
    </citation>
    <scope>NUCLEOTIDE SEQUENCE</scope>
    <source>
        <strain evidence="9">Allen 5258</strain>
    </source>
</reference>
<comment type="pathway">
    <text evidence="2">Secondary metabolite biosynthesis.</text>
</comment>
<evidence type="ECO:0000256" key="5">
    <source>
        <dbReference type="ARBA" id="ARBA00022827"/>
    </source>
</evidence>
<dbReference type="InterPro" id="IPR036188">
    <property type="entry name" value="FAD/NAD-bd_sf"/>
</dbReference>
<dbReference type="SUPFAM" id="SSF51905">
    <property type="entry name" value="FAD/NAD(P)-binding domain"/>
    <property type="match status" value="1"/>
</dbReference>
<keyword evidence="4" id="KW-0285">Flavoprotein</keyword>
<keyword evidence="7" id="KW-0503">Monooxygenase</keyword>
<proteinExistence type="inferred from homology"/>